<gene>
    <name evidence="1" type="ORF">PU02_0238</name>
</gene>
<dbReference type="Proteomes" id="UP000057213">
    <property type="component" value="Chromosome"/>
</dbReference>
<dbReference type="STRING" id="1318743.PU02_0238"/>
<sequence length="38" mass="4481">MFAHKREVIVFVNVSRFFHENTSVICNCDFAVMKSFVK</sequence>
<accession>A0A0M4LIT7</accession>
<evidence type="ECO:0000313" key="1">
    <source>
        <dbReference type="EMBL" id="ALE03052.1"/>
    </source>
</evidence>
<evidence type="ECO:0000313" key="2">
    <source>
        <dbReference type="Proteomes" id="UP000057213"/>
    </source>
</evidence>
<dbReference type="EMBL" id="CP010401">
    <property type="protein sequence ID" value="ALE03052.1"/>
    <property type="molecule type" value="Genomic_DNA"/>
</dbReference>
<organism evidence="1 2">
    <name type="scientific">Bartonella ancashensis</name>
    <dbReference type="NCBI Taxonomy" id="1318743"/>
    <lineage>
        <taxon>Bacteria</taxon>
        <taxon>Pseudomonadati</taxon>
        <taxon>Pseudomonadota</taxon>
        <taxon>Alphaproteobacteria</taxon>
        <taxon>Hyphomicrobiales</taxon>
        <taxon>Bartonellaceae</taxon>
        <taxon>Bartonella</taxon>
    </lineage>
</organism>
<keyword evidence="2" id="KW-1185">Reference proteome</keyword>
<name>A0A0M4LIT7_9HYPH</name>
<reference evidence="1 2" key="1">
    <citation type="journal article" date="2015" name="Genome Announc.">
        <title>Complete Genome Sequence of Bartonella ancashensis Strain 20.00, Isolated from the Blood of a Patient with Verruga Peruana.</title>
        <authorList>
            <person name="Hang J."/>
            <person name="Mullins K.E."/>
            <person name="Clifford R.J."/>
            <person name="Onmus-Leone F."/>
            <person name="Yang Y."/>
            <person name="Jiang J."/>
            <person name="Leguia M."/>
            <person name="Kasper M.R."/>
            <person name="Maguina C."/>
            <person name="Lesho E.P."/>
            <person name="Jarman R.G."/>
            <person name="Richards A.L."/>
            <person name="Blazes D."/>
        </authorList>
    </citation>
    <scope>NUCLEOTIDE SEQUENCE [LARGE SCALE GENOMIC DNA]</scope>
    <source>
        <strain evidence="1 2">20.00</strain>
    </source>
</reference>
<protein>
    <submittedName>
        <fullName evidence="1">Uncharacterized protein</fullName>
    </submittedName>
</protein>
<dbReference type="AlphaFoldDB" id="A0A0M4LIT7"/>
<dbReference type="KEGG" id="banc:PU02_0238"/>
<proteinExistence type="predicted"/>